<evidence type="ECO:0000313" key="2">
    <source>
        <dbReference type="Proteomes" id="UP000182987"/>
    </source>
</evidence>
<proteinExistence type="predicted"/>
<accession>A0A0G9HG78</accession>
<reference evidence="2" key="1">
    <citation type="submission" date="2016-09" db="EMBL/GenBank/DDBJ databases">
        <authorList>
            <person name="Lysoe E."/>
        </authorList>
    </citation>
    <scope>NUCLEOTIDE SEQUENCE [LARGE SCALE GENOMIC DNA]</scope>
    <source>
        <strain evidence="2">LJ96T</strain>
    </source>
</reference>
<sequence length="150" mass="16699">MNAMTQPTDIDLDLRHMTPSVRASFRLTSERHTLDHLLDELGVAGARCWQRGETEGDTLQRRSHGWCVDLPEQRTYSLDDALSQLLAVLAPHRDDIVATIRSLELDAHFGLHVQVAGDRVPACYWSPVNIRTVALYEASLEADIAVSPVA</sequence>
<gene>
    <name evidence="1" type="ORF">BJI69_12670</name>
</gene>
<dbReference type="RefSeq" id="WP_046966347.1">
    <property type="nucleotide sequence ID" value="NZ_CP017480.1"/>
</dbReference>
<dbReference type="Proteomes" id="UP000182987">
    <property type="component" value="Chromosome"/>
</dbReference>
<dbReference type="Pfam" id="PF14106">
    <property type="entry name" value="DUF4279"/>
    <property type="match status" value="1"/>
</dbReference>
<dbReference type="EMBL" id="CP017480">
    <property type="protein sequence ID" value="APG04668.1"/>
    <property type="molecule type" value="Genomic_DNA"/>
</dbReference>
<dbReference type="AlphaFoldDB" id="A0A0G9HG78"/>
<dbReference type="InterPro" id="IPR025459">
    <property type="entry name" value="DUF4279"/>
</dbReference>
<keyword evidence="2" id="KW-1185">Reference proteome</keyword>
<protein>
    <submittedName>
        <fullName evidence="1">Uncharacterized protein</fullName>
    </submittedName>
</protein>
<name>A0A0G9HG78_9GAMM</name>
<evidence type="ECO:0000313" key="1">
    <source>
        <dbReference type="EMBL" id="APG04668.1"/>
    </source>
</evidence>
<organism evidence="1 2">
    <name type="scientific">Luteibacter rhizovicinus DSM 16549</name>
    <dbReference type="NCBI Taxonomy" id="1440763"/>
    <lineage>
        <taxon>Bacteria</taxon>
        <taxon>Pseudomonadati</taxon>
        <taxon>Pseudomonadota</taxon>
        <taxon>Gammaproteobacteria</taxon>
        <taxon>Lysobacterales</taxon>
        <taxon>Rhodanobacteraceae</taxon>
        <taxon>Luteibacter</taxon>
    </lineage>
</organism>
<dbReference type="KEGG" id="lrz:BJI69_12670"/>
<dbReference type="PATRIC" id="fig|1440763.5.peg.337"/>
<dbReference type="OrthoDB" id="5952806at2"/>